<sequence>MYSRKIYLRWSNFNEQFIPTVLGPGEDLRCVPKQGYGASEIAAWLSSDFPNGINSIDIWIKNLINLGSGITTDGNFGMGNAHWVMVTQDRVFIGCEYVEEQQVLLTIKQTLYVLEQYRLFLEGSYTKDFPAEPIDVEYLAEGRDAITQYESLDGAHCLPY</sequence>
<reference evidence="2" key="2">
    <citation type="journal article" date="2011" name="J. Bacteriol.">
        <title>Complete genome sequence of Cronobacter turicensis LMG 23827, a food-borne pathogen causing deaths in neonates.</title>
        <authorList>
            <person name="Stephan R."/>
            <person name="Lehner A."/>
            <person name="Tischler P."/>
            <person name="Rattei T."/>
        </authorList>
    </citation>
    <scope>NUCLEOTIDE SEQUENCE [LARGE SCALE GENOMIC DNA]</scope>
    <source>
        <strain evidence="2">DSM 18703 / CCUG 55852 / LMG 23827 / z3032</strain>
    </source>
</reference>
<reference evidence="1 2" key="1">
    <citation type="journal article" date="2010" name="J. Bacteriol.">
        <title>Complete Genome Sequence of Cronobacter turicensis LMG 23827, a foodborne pathogen causing deaths in neonates.</title>
        <authorList>
            <person name="Stephan R."/>
            <person name="Lehner A."/>
            <person name="Tischler P."/>
            <person name="Rattei T."/>
        </authorList>
    </citation>
    <scope>NUCLEOTIDE SEQUENCE [LARGE SCALE GENOMIC DNA]</scope>
    <source>
        <strain evidence="2">DSM 18703 / CCUG 55852 / LMG 23827 / z3032</strain>
        <plasmid evidence="1 2">pCTU1</plasmid>
    </source>
</reference>
<dbReference type="KEGG" id="ctu:Ctu_1p01270"/>
<proteinExistence type="predicted"/>
<keyword evidence="1" id="KW-0614">Plasmid</keyword>
<protein>
    <submittedName>
        <fullName evidence="1">Uncharacterized protein</fullName>
    </submittedName>
</protein>
<dbReference type="EMBL" id="FN543094">
    <property type="protein sequence ID" value="CBA34664.1"/>
    <property type="molecule type" value="Genomic_DNA"/>
</dbReference>
<accession>C9Y5L9</accession>
<evidence type="ECO:0000313" key="2">
    <source>
        <dbReference type="Proteomes" id="UP000002069"/>
    </source>
</evidence>
<geneLocation type="plasmid" evidence="1 2">
    <name>pCTU1</name>
</geneLocation>
<organism evidence="1 2">
    <name type="scientific">Cronobacter turicensis (strain DSM 18703 / CCUG 55852 / LMG 23827 / z3032)</name>
    <dbReference type="NCBI Taxonomy" id="693216"/>
    <lineage>
        <taxon>Bacteria</taxon>
        <taxon>Pseudomonadati</taxon>
        <taxon>Pseudomonadota</taxon>
        <taxon>Gammaproteobacteria</taxon>
        <taxon>Enterobacterales</taxon>
        <taxon>Enterobacteriaceae</taxon>
        <taxon>Cronobacter</taxon>
    </lineage>
</organism>
<evidence type="ECO:0000313" key="1">
    <source>
        <dbReference type="EMBL" id="CBA34664.1"/>
    </source>
</evidence>
<keyword evidence="2" id="KW-1185">Reference proteome</keyword>
<dbReference type="Proteomes" id="UP000002069">
    <property type="component" value="Plasmid pCTU1"/>
</dbReference>
<gene>
    <name evidence="1" type="ordered locus">Ctu_1p01270</name>
</gene>
<dbReference type="AlphaFoldDB" id="C9Y5L9"/>
<name>C9Y5L9_CROTZ</name>
<dbReference type="HOGENOM" id="CLU_1650979_0_0_6"/>